<sequence>MERIDQGVRDILLKITGVNPVESHSLLKDDLGIDSFQFVQLVVELENTFKIRIDDAHLNMNRYTDVASLSAYLSEIAKNAEGIA</sequence>
<evidence type="ECO:0000313" key="2">
    <source>
        <dbReference type="EMBL" id="PWW02858.1"/>
    </source>
</evidence>
<comment type="caution">
    <text evidence="2">The sequence shown here is derived from an EMBL/GenBank/DDBJ whole genome shotgun (WGS) entry which is preliminary data.</text>
</comment>
<name>A0A2V2YTN5_9BACL</name>
<proteinExistence type="predicted"/>
<dbReference type="Pfam" id="PF00550">
    <property type="entry name" value="PP-binding"/>
    <property type="match status" value="1"/>
</dbReference>
<protein>
    <submittedName>
        <fullName evidence="2">Acyl carrier protein</fullName>
    </submittedName>
</protein>
<dbReference type="InterPro" id="IPR009081">
    <property type="entry name" value="PP-bd_ACP"/>
</dbReference>
<dbReference type="SUPFAM" id="SSF47336">
    <property type="entry name" value="ACP-like"/>
    <property type="match status" value="1"/>
</dbReference>
<dbReference type="EMBL" id="QGTQ01000008">
    <property type="protein sequence ID" value="PWW02858.1"/>
    <property type="molecule type" value="Genomic_DNA"/>
</dbReference>
<dbReference type="Gene3D" id="1.10.1200.10">
    <property type="entry name" value="ACP-like"/>
    <property type="match status" value="1"/>
</dbReference>
<dbReference type="OrthoDB" id="2624473at2"/>
<accession>A0A2V2YTN5</accession>
<gene>
    <name evidence="2" type="ORF">DFQ01_108135</name>
</gene>
<dbReference type="InterPro" id="IPR036736">
    <property type="entry name" value="ACP-like_sf"/>
</dbReference>
<dbReference type="RefSeq" id="WP_110044341.1">
    <property type="nucleotide sequence ID" value="NZ_CP054612.1"/>
</dbReference>
<dbReference type="Proteomes" id="UP000246635">
    <property type="component" value="Unassembled WGS sequence"/>
</dbReference>
<dbReference type="PROSITE" id="PS50075">
    <property type="entry name" value="CARRIER"/>
    <property type="match status" value="1"/>
</dbReference>
<reference evidence="2 3" key="1">
    <citation type="submission" date="2018-05" db="EMBL/GenBank/DDBJ databases">
        <title>Genomic Encyclopedia of Type Strains, Phase III (KMG-III): the genomes of soil and plant-associated and newly described type strains.</title>
        <authorList>
            <person name="Whitman W."/>
        </authorList>
    </citation>
    <scope>NUCLEOTIDE SEQUENCE [LARGE SCALE GENOMIC DNA]</scope>
    <source>
        <strain evidence="2 3">CECT 5696</strain>
    </source>
</reference>
<organism evidence="2 3">
    <name type="scientific">Paenibacillus cellulosilyticus</name>
    <dbReference type="NCBI Taxonomy" id="375489"/>
    <lineage>
        <taxon>Bacteria</taxon>
        <taxon>Bacillati</taxon>
        <taxon>Bacillota</taxon>
        <taxon>Bacilli</taxon>
        <taxon>Bacillales</taxon>
        <taxon>Paenibacillaceae</taxon>
        <taxon>Paenibacillus</taxon>
    </lineage>
</organism>
<evidence type="ECO:0000313" key="3">
    <source>
        <dbReference type="Proteomes" id="UP000246635"/>
    </source>
</evidence>
<keyword evidence="3" id="KW-1185">Reference proteome</keyword>
<feature type="domain" description="Carrier" evidence="1">
    <location>
        <begin position="1"/>
        <end position="77"/>
    </location>
</feature>
<evidence type="ECO:0000259" key="1">
    <source>
        <dbReference type="PROSITE" id="PS50075"/>
    </source>
</evidence>
<dbReference type="AlphaFoldDB" id="A0A2V2YTN5"/>